<name>A0A3S9PAB7_9BACT</name>
<evidence type="ECO:0000313" key="1">
    <source>
        <dbReference type="EMBL" id="AZQ65012.1"/>
    </source>
</evidence>
<dbReference type="AlphaFoldDB" id="A0A3S9PAB7"/>
<reference evidence="1 2" key="1">
    <citation type="submission" date="2018-12" db="EMBL/GenBank/DDBJ databases">
        <title>Flammeovirga pectinis sp. nov., isolated from the gut of the Korean scallop, Patinopecten yessoensis.</title>
        <authorList>
            <person name="Bae J.-W."/>
            <person name="Jeong Y.-S."/>
            <person name="Kang W."/>
        </authorList>
    </citation>
    <scope>NUCLEOTIDE SEQUENCE [LARGE SCALE GENOMIC DNA]</scope>
    <source>
        <strain evidence="1 2">L12M1</strain>
    </source>
</reference>
<dbReference type="OrthoDB" id="285410at2"/>
<protein>
    <submittedName>
        <fullName evidence="1">DUF2492 family protein</fullName>
    </submittedName>
</protein>
<keyword evidence="2" id="KW-1185">Reference proteome</keyword>
<organism evidence="1 2">
    <name type="scientific">Flammeovirga pectinis</name>
    <dbReference type="NCBI Taxonomy" id="2494373"/>
    <lineage>
        <taxon>Bacteria</taxon>
        <taxon>Pseudomonadati</taxon>
        <taxon>Bacteroidota</taxon>
        <taxon>Cytophagia</taxon>
        <taxon>Cytophagales</taxon>
        <taxon>Flammeovirgaceae</taxon>
        <taxon>Flammeovirga</taxon>
    </lineage>
</organism>
<dbReference type="Proteomes" id="UP000267268">
    <property type="component" value="Chromosome 2"/>
</dbReference>
<sequence length="84" mass="9538">MNTTHVHEVIFLVQDNDAVFTPATLMDAISNKWGEDIHFTACSGVPFPKEETLPFLMERSKVFVNDNGMVEVHPTMKMCDSHTR</sequence>
<dbReference type="EMBL" id="CP034563">
    <property type="protein sequence ID" value="AZQ65012.1"/>
    <property type="molecule type" value="Genomic_DNA"/>
</dbReference>
<proteinExistence type="predicted"/>
<accession>A0A3S9PAB7</accession>
<dbReference type="KEGG" id="fll:EI427_22595"/>
<dbReference type="Pfam" id="PF10678">
    <property type="entry name" value="DUF2492"/>
    <property type="match status" value="1"/>
</dbReference>
<dbReference type="RefSeq" id="WP_126619302.1">
    <property type="nucleotide sequence ID" value="NZ_CP034563.1"/>
</dbReference>
<evidence type="ECO:0000313" key="2">
    <source>
        <dbReference type="Proteomes" id="UP000267268"/>
    </source>
</evidence>
<gene>
    <name evidence="1" type="ORF">EI427_22595</name>
</gene>
<dbReference type="InterPro" id="IPR019620">
    <property type="entry name" value="Metal-bd_prot_put"/>
</dbReference>